<proteinExistence type="predicted"/>
<dbReference type="RefSeq" id="WP_153599563.1">
    <property type="nucleotide sequence ID" value="NZ_CEHU01000059.1"/>
</dbReference>
<evidence type="ECO:0000313" key="2">
    <source>
        <dbReference type="Proteomes" id="UP000073485"/>
    </source>
</evidence>
<protein>
    <submittedName>
        <fullName evidence="1">Uncharacterized protein</fullName>
    </submittedName>
</protein>
<sequence length="57" mass="6472">MLNNSGISREKVFDISVDIDYVKKEIYSAEKVTNMSQLKAKNSVAYDFILKLEEGAK</sequence>
<organism evidence="1 2">
    <name type="scientific">Streptococcus suis</name>
    <dbReference type="NCBI Taxonomy" id="1307"/>
    <lineage>
        <taxon>Bacteria</taxon>
        <taxon>Bacillati</taxon>
        <taxon>Bacillota</taxon>
        <taxon>Bacilli</taxon>
        <taxon>Lactobacillales</taxon>
        <taxon>Streptococcaceae</taxon>
        <taxon>Streptococcus</taxon>
    </lineage>
</organism>
<gene>
    <name evidence="1" type="ORF">ERS132410_01060</name>
</gene>
<dbReference type="AlphaFoldDB" id="A0A0Z8EJK2"/>
<accession>A0A0Z8EJK2</accession>
<reference evidence="1 2" key="1">
    <citation type="submission" date="2016-02" db="EMBL/GenBank/DDBJ databases">
        <authorList>
            <consortium name="Pathogen Informatics"/>
        </authorList>
    </citation>
    <scope>NUCLEOTIDE SEQUENCE [LARGE SCALE GENOMIC DNA]</scope>
    <source>
        <strain evidence="1 2">LSS48</strain>
    </source>
</reference>
<dbReference type="Proteomes" id="UP000073485">
    <property type="component" value="Unassembled WGS sequence"/>
</dbReference>
<name>A0A0Z8EJK2_STRSU</name>
<evidence type="ECO:0000313" key="1">
    <source>
        <dbReference type="EMBL" id="CYU78783.1"/>
    </source>
</evidence>
<dbReference type="EMBL" id="FIGO01000005">
    <property type="protein sequence ID" value="CYU78783.1"/>
    <property type="molecule type" value="Genomic_DNA"/>
</dbReference>